<dbReference type="eggNOG" id="KOG1347">
    <property type="taxonomic scope" value="Eukaryota"/>
</dbReference>
<reference evidence="7 8" key="2">
    <citation type="journal article" date="2008" name="Nature">
        <title>The Phaeodactylum genome reveals the evolutionary history of diatom genomes.</title>
        <authorList>
            <person name="Bowler C."/>
            <person name="Allen A.E."/>
            <person name="Badger J.H."/>
            <person name="Grimwood J."/>
            <person name="Jabbari K."/>
            <person name="Kuo A."/>
            <person name="Maheswari U."/>
            <person name="Martens C."/>
            <person name="Maumus F."/>
            <person name="Otillar R.P."/>
            <person name="Rayko E."/>
            <person name="Salamov A."/>
            <person name="Vandepoele K."/>
            <person name="Beszteri B."/>
            <person name="Gruber A."/>
            <person name="Heijde M."/>
            <person name="Katinka M."/>
            <person name="Mock T."/>
            <person name="Valentin K."/>
            <person name="Verret F."/>
            <person name="Berges J.A."/>
            <person name="Brownlee C."/>
            <person name="Cadoret J.P."/>
            <person name="Chiovitti A."/>
            <person name="Choi C.J."/>
            <person name="Coesel S."/>
            <person name="De Martino A."/>
            <person name="Detter J.C."/>
            <person name="Durkin C."/>
            <person name="Falciatore A."/>
            <person name="Fournet J."/>
            <person name="Haruta M."/>
            <person name="Huysman M.J."/>
            <person name="Jenkins B.D."/>
            <person name="Jiroutova K."/>
            <person name="Jorgensen R.E."/>
            <person name="Joubert Y."/>
            <person name="Kaplan A."/>
            <person name="Kroger N."/>
            <person name="Kroth P.G."/>
            <person name="La Roche J."/>
            <person name="Lindquist E."/>
            <person name="Lommer M."/>
            <person name="Martin-Jezequel V."/>
            <person name="Lopez P.J."/>
            <person name="Lucas S."/>
            <person name="Mangogna M."/>
            <person name="McGinnis K."/>
            <person name="Medlin L.K."/>
            <person name="Montsant A."/>
            <person name="Oudot-Le Secq M.P."/>
            <person name="Napoli C."/>
            <person name="Obornik M."/>
            <person name="Parker M.S."/>
            <person name="Petit J.L."/>
            <person name="Porcel B.M."/>
            <person name="Poulsen N."/>
            <person name="Robison M."/>
            <person name="Rychlewski L."/>
            <person name="Rynearson T.A."/>
            <person name="Schmutz J."/>
            <person name="Shapiro H."/>
            <person name="Siaut M."/>
            <person name="Stanley M."/>
            <person name="Sussman M.R."/>
            <person name="Taylor A.R."/>
            <person name="Vardi A."/>
            <person name="von Dassow P."/>
            <person name="Vyverman W."/>
            <person name="Willis A."/>
            <person name="Wyrwicz L.S."/>
            <person name="Rokhsar D.S."/>
            <person name="Weissenbach J."/>
            <person name="Armbrust E.V."/>
            <person name="Green B.R."/>
            <person name="Van de Peer Y."/>
            <person name="Grigoriev I.V."/>
        </authorList>
    </citation>
    <scope>NUCLEOTIDE SEQUENCE [LARGE SCALE GENOMIC DNA]</scope>
    <source>
        <strain evidence="7 8">CCMP1335</strain>
    </source>
</reference>
<dbReference type="PANTHER" id="PTHR42893">
    <property type="entry name" value="PROTEIN DETOXIFICATION 44, CHLOROPLASTIC-RELATED"/>
    <property type="match status" value="1"/>
</dbReference>
<dbReference type="KEGG" id="tps:THAPSDRAFT_263459"/>
<dbReference type="Pfam" id="PF01554">
    <property type="entry name" value="MatE"/>
    <property type="match status" value="1"/>
</dbReference>
<dbReference type="InterPro" id="IPR044644">
    <property type="entry name" value="DinF-like"/>
</dbReference>
<sequence>ISKILSYTLPAIGVWLCSPVLSMIDTASVGLLSGTAQQAALNPAVSVTDYGALVVAFMYTAMTNLIAAAQQHDRESGSNNNEPRTTTTLITGLKLSALVGSLFAIILSLSAKPLITTLIGNESLDPTVLSAALRYVRIRSLGMPAALIIGTAQSACLGMQDVKSPLYVLAAAAGINLLGDVVLVRNSSAWLGGAAGAAWATVLSQYGALFMFWRRIREIFFKLSNLDIPTAKEFLPFVIPVTTTSIGRISGYIAMSHVASSTLGTYDMAAHQIIFSIFCCLTPIVDALSQVAQSFVPGVFEHKEKSEERALALRKTIVNFRKVGVSFGAVLVSLVACIPFISRYFTTDPLVLARVNGAI</sequence>
<dbReference type="GO" id="GO:0015297">
    <property type="term" value="F:antiporter activity"/>
    <property type="evidence" value="ECO:0007669"/>
    <property type="project" value="InterPro"/>
</dbReference>
<evidence type="ECO:0008006" key="9">
    <source>
        <dbReference type="Google" id="ProtNLM"/>
    </source>
</evidence>
<feature type="transmembrane region" description="Helical" evidence="6">
    <location>
        <begin position="141"/>
        <end position="159"/>
    </location>
</feature>
<evidence type="ECO:0000256" key="3">
    <source>
        <dbReference type="ARBA" id="ARBA00022692"/>
    </source>
</evidence>
<feature type="transmembrane region" description="Helical" evidence="6">
    <location>
        <begin position="323"/>
        <end position="342"/>
    </location>
</feature>
<dbReference type="OMA" id="IVSAYMM"/>
<feature type="non-terminal residue" evidence="7">
    <location>
        <position position="1"/>
    </location>
</feature>
<keyword evidence="4 6" id="KW-1133">Transmembrane helix</keyword>
<evidence type="ECO:0000313" key="7">
    <source>
        <dbReference type="EMBL" id="EED90747.1"/>
    </source>
</evidence>
<name>B8C7I0_THAPS</name>
<dbReference type="PaxDb" id="35128-Thaps263459"/>
<reference evidence="7 8" key="1">
    <citation type="journal article" date="2004" name="Science">
        <title>The genome of the diatom Thalassiosira pseudonana: ecology, evolution, and metabolism.</title>
        <authorList>
            <person name="Armbrust E.V."/>
            <person name="Berges J.A."/>
            <person name="Bowler C."/>
            <person name="Green B.R."/>
            <person name="Martinez D."/>
            <person name="Putnam N.H."/>
            <person name="Zhou S."/>
            <person name="Allen A.E."/>
            <person name="Apt K.E."/>
            <person name="Bechner M."/>
            <person name="Brzezinski M.A."/>
            <person name="Chaal B.K."/>
            <person name="Chiovitti A."/>
            <person name="Davis A.K."/>
            <person name="Demarest M.S."/>
            <person name="Detter J.C."/>
            <person name="Glavina T."/>
            <person name="Goodstein D."/>
            <person name="Hadi M.Z."/>
            <person name="Hellsten U."/>
            <person name="Hildebrand M."/>
            <person name="Jenkins B.D."/>
            <person name="Jurka J."/>
            <person name="Kapitonov V.V."/>
            <person name="Kroger N."/>
            <person name="Lau W.W."/>
            <person name="Lane T.W."/>
            <person name="Larimer F.W."/>
            <person name="Lippmeier J.C."/>
            <person name="Lucas S."/>
            <person name="Medina M."/>
            <person name="Montsant A."/>
            <person name="Obornik M."/>
            <person name="Parker M.S."/>
            <person name="Palenik B."/>
            <person name="Pazour G.J."/>
            <person name="Richardson P.M."/>
            <person name="Rynearson T.A."/>
            <person name="Saito M.A."/>
            <person name="Schwartz D.C."/>
            <person name="Thamatrakoln K."/>
            <person name="Valentin K."/>
            <person name="Vardi A."/>
            <person name="Wilkerson F.P."/>
            <person name="Rokhsar D.S."/>
        </authorList>
    </citation>
    <scope>NUCLEOTIDE SEQUENCE [LARGE SCALE GENOMIC DNA]</scope>
    <source>
        <strain evidence="7 8">CCMP1335</strain>
    </source>
</reference>
<protein>
    <recommendedName>
        <fullName evidence="9">Polysaccharide biosynthesis protein C-terminal domain-containing protein</fullName>
    </recommendedName>
</protein>
<dbReference type="STRING" id="35128.B8C7I0"/>
<evidence type="ECO:0000256" key="6">
    <source>
        <dbReference type="SAM" id="Phobius"/>
    </source>
</evidence>
<organism evidence="7 8">
    <name type="scientific">Thalassiosira pseudonana</name>
    <name type="common">Marine diatom</name>
    <name type="synonym">Cyclotella nana</name>
    <dbReference type="NCBI Taxonomy" id="35128"/>
    <lineage>
        <taxon>Eukaryota</taxon>
        <taxon>Sar</taxon>
        <taxon>Stramenopiles</taxon>
        <taxon>Ochrophyta</taxon>
        <taxon>Bacillariophyta</taxon>
        <taxon>Coscinodiscophyceae</taxon>
        <taxon>Thalassiosirophycidae</taxon>
        <taxon>Thalassiosirales</taxon>
        <taxon>Thalassiosiraceae</taxon>
        <taxon>Thalassiosira</taxon>
    </lineage>
</organism>
<accession>B8C7I0</accession>
<evidence type="ECO:0000256" key="5">
    <source>
        <dbReference type="ARBA" id="ARBA00023136"/>
    </source>
</evidence>
<dbReference type="PANTHER" id="PTHR42893:SF9">
    <property type="entry name" value="PROTEIN DETOXIFICATION 46, CHLOROPLASTIC"/>
    <property type="match status" value="1"/>
</dbReference>
<dbReference type="Proteomes" id="UP000001449">
    <property type="component" value="Chromosome 8"/>
</dbReference>
<dbReference type="HOGENOM" id="CLU_012893_15_0_1"/>
<comment type="similarity">
    <text evidence="2">Belongs to the multi antimicrobial extrusion (MATE) (TC 2.A.66.1) family.</text>
</comment>
<feature type="transmembrane region" description="Helical" evidence="6">
    <location>
        <begin position="166"/>
        <end position="184"/>
    </location>
</feature>
<evidence type="ECO:0000313" key="8">
    <source>
        <dbReference type="Proteomes" id="UP000001449"/>
    </source>
</evidence>
<proteinExistence type="inferred from homology"/>
<feature type="transmembrane region" description="Helical" evidence="6">
    <location>
        <begin position="190"/>
        <end position="213"/>
    </location>
</feature>
<feature type="transmembrane region" description="Helical" evidence="6">
    <location>
        <begin position="50"/>
        <end position="69"/>
    </location>
</feature>
<keyword evidence="8" id="KW-1185">Reference proteome</keyword>
<evidence type="ECO:0000256" key="4">
    <source>
        <dbReference type="ARBA" id="ARBA00022989"/>
    </source>
</evidence>
<dbReference type="EMBL" id="CM000644">
    <property type="protein sequence ID" value="EED90747.1"/>
    <property type="molecule type" value="Genomic_DNA"/>
</dbReference>
<comment type="subcellular location">
    <subcellularLocation>
        <location evidence="1">Membrane</location>
        <topology evidence="1">Multi-pass membrane protein</topology>
    </subcellularLocation>
</comment>
<dbReference type="GeneID" id="7452365"/>
<dbReference type="InterPro" id="IPR002528">
    <property type="entry name" value="MATE_fam"/>
</dbReference>
<feature type="transmembrane region" description="Helical" evidence="6">
    <location>
        <begin position="89"/>
        <end position="111"/>
    </location>
</feature>
<dbReference type="RefSeq" id="XP_002291896.1">
    <property type="nucleotide sequence ID" value="XM_002291860.1"/>
</dbReference>
<dbReference type="GO" id="GO:0016020">
    <property type="term" value="C:membrane"/>
    <property type="evidence" value="ECO:0007669"/>
    <property type="project" value="UniProtKB-SubCell"/>
</dbReference>
<evidence type="ECO:0000256" key="1">
    <source>
        <dbReference type="ARBA" id="ARBA00004141"/>
    </source>
</evidence>
<dbReference type="InParanoid" id="B8C7I0"/>
<feature type="transmembrane region" description="Helical" evidence="6">
    <location>
        <begin position="7"/>
        <end position="30"/>
    </location>
</feature>
<feature type="non-terminal residue" evidence="7">
    <location>
        <position position="359"/>
    </location>
</feature>
<evidence type="ECO:0000256" key="2">
    <source>
        <dbReference type="ARBA" id="ARBA00010199"/>
    </source>
</evidence>
<dbReference type="GO" id="GO:0022857">
    <property type="term" value="F:transmembrane transporter activity"/>
    <property type="evidence" value="ECO:0000318"/>
    <property type="project" value="GO_Central"/>
</dbReference>
<dbReference type="AlphaFoldDB" id="B8C7I0"/>
<dbReference type="GO" id="GO:0042910">
    <property type="term" value="F:xenobiotic transmembrane transporter activity"/>
    <property type="evidence" value="ECO:0007669"/>
    <property type="project" value="InterPro"/>
</dbReference>
<gene>
    <name evidence="7" type="ORF">THAPSDRAFT_263459</name>
</gene>
<keyword evidence="3 6" id="KW-0812">Transmembrane</keyword>
<keyword evidence="5 6" id="KW-0472">Membrane</keyword>